<dbReference type="Pfam" id="PF03929">
    <property type="entry name" value="PepSY_TM"/>
    <property type="match status" value="1"/>
</dbReference>
<dbReference type="Proteomes" id="UP001320119">
    <property type="component" value="Chromosome"/>
</dbReference>
<feature type="transmembrane region" description="Helical" evidence="2">
    <location>
        <begin position="16"/>
        <end position="37"/>
    </location>
</feature>
<reference evidence="3 4" key="1">
    <citation type="journal article" date="2022" name="IScience">
        <title>An ultrasensitive nanofiber-based assay for enzymatic hydrolysis and deep-sea microbial degradation of cellulose.</title>
        <authorList>
            <person name="Tsudome M."/>
            <person name="Tachioka M."/>
            <person name="Miyazaki M."/>
            <person name="Uchimura K."/>
            <person name="Tsuda M."/>
            <person name="Takaki Y."/>
            <person name="Deguchi S."/>
        </authorList>
    </citation>
    <scope>NUCLEOTIDE SEQUENCE [LARGE SCALE GENOMIC DNA]</scope>
    <source>
        <strain evidence="3 4">GE09</strain>
    </source>
</reference>
<keyword evidence="2" id="KW-0472">Membrane</keyword>
<organism evidence="3 4">
    <name type="scientific">Marinagarivorans cellulosilyticus</name>
    <dbReference type="NCBI Taxonomy" id="2721545"/>
    <lineage>
        <taxon>Bacteria</taxon>
        <taxon>Pseudomonadati</taxon>
        <taxon>Pseudomonadota</taxon>
        <taxon>Gammaproteobacteria</taxon>
        <taxon>Cellvibrionales</taxon>
        <taxon>Cellvibrionaceae</taxon>
        <taxon>Marinagarivorans</taxon>
    </lineage>
</organism>
<evidence type="ECO:0008006" key="5">
    <source>
        <dbReference type="Google" id="ProtNLM"/>
    </source>
</evidence>
<keyword evidence="2" id="KW-1133">Transmembrane helix</keyword>
<evidence type="ECO:0000313" key="3">
    <source>
        <dbReference type="EMBL" id="BCD97479.1"/>
    </source>
</evidence>
<dbReference type="RefSeq" id="WP_236986947.1">
    <property type="nucleotide sequence ID" value="NZ_AP023086.1"/>
</dbReference>
<dbReference type="KEGG" id="marq:MARGE09_P1680"/>
<keyword evidence="4" id="KW-1185">Reference proteome</keyword>
<evidence type="ECO:0000256" key="2">
    <source>
        <dbReference type="SAM" id="Phobius"/>
    </source>
</evidence>
<dbReference type="InterPro" id="IPR005625">
    <property type="entry name" value="PepSY-ass_TM"/>
</dbReference>
<evidence type="ECO:0000313" key="4">
    <source>
        <dbReference type="Proteomes" id="UP001320119"/>
    </source>
</evidence>
<protein>
    <recommendedName>
        <fullName evidence="5">Iron-regulated membrane protein</fullName>
    </recommendedName>
</protein>
<evidence type="ECO:0000256" key="1">
    <source>
        <dbReference type="SAM" id="MobiDB-lite"/>
    </source>
</evidence>
<dbReference type="AlphaFoldDB" id="A0AAN1WH37"/>
<feature type="transmembrane region" description="Helical" evidence="2">
    <location>
        <begin position="185"/>
        <end position="210"/>
    </location>
</feature>
<dbReference type="EMBL" id="AP023086">
    <property type="protein sequence ID" value="BCD97479.1"/>
    <property type="molecule type" value="Genomic_DNA"/>
</dbReference>
<sequence>MQKLTTMFVLKKIHRWLGFPIGLIFLITFGTGFLTSIDELLSRTAKLPQHSEPYQAPSLVQQAEAISYFENQHKDIRQIILPTPSKPYYQVAKRGESYFYHLSSLEEIGHVTKSREGFFQTVLQLHRNLLLGKEGFLGIKGAHYVAWVSLIALAISLLGIYIWWPLRRTFAWRDVLPQGTKRKNWYYSHMTAGIMSVAVILMLALTGAAITYRDVAKSVLGVNNNEKSPTQHATTLDNNWHSWLSHAQQNWPDAKIAYIQFPRSTPAKGAANNNRKADAAQVKNNKNLKQTQTTSRTKNNSEAIITLRLLTPQDWFGLPSSKVYINRKKSQVTGSDFFSESSFGEKLYSIIVPLHTGRNLSAIYVAVLMLLSIIGTVMVLSGVVSFVQKKRKWKIQKSNLRFNKTVQS</sequence>
<feature type="region of interest" description="Disordered" evidence="1">
    <location>
        <begin position="267"/>
        <end position="297"/>
    </location>
</feature>
<feature type="compositionally biased region" description="Polar residues" evidence="1">
    <location>
        <begin position="282"/>
        <end position="297"/>
    </location>
</feature>
<keyword evidence="2" id="KW-0812">Transmembrane</keyword>
<accession>A0AAN1WH37</accession>
<proteinExistence type="predicted"/>
<dbReference type="PANTHER" id="PTHR34219">
    <property type="entry name" value="IRON-REGULATED INNER MEMBRANE PROTEIN-RELATED"/>
    <property type="match status" value="1"/>
</dbReference>
<feature type="transmembrane region" description="Helical" evidence="2">
    <location>
        <begin position="362"/>
        <end position="387"/>
    </location>
</feature>
<gene>
    <name evidence="3" type="ORF">MARGE09_P1680</name>
</gene>
<dbReference type="PANTHER" id="PTHR34219:SF3">
    <property type="entry name" value="BLL7967 PROTEIN"/>
    <property type="match status" value="1"/>
</dbReference>
<name>A0AAN1WH37_9GAMM</name>
<feature type="transmembrane region" description="Helical" evidence="2">
    <location>
        <begin position="144"/>
        <end position="164"/>
    </location>
</feature>